<feature type="region of interest" description="Disordered" evidence="2">
    <location>
        <begin position="118"/>
        <end position="162"/>
    </location>
</feature>
<gene>
    <name evidence="3" type="ORF">LTRI10_LOCUS40100</name>
</gene>
<dbReference type="PANTHER" id="PTHR46602:SF10">
    <property type="entry name" value="RING-TYPE DOMAIN-CONTAINING PROTEIN"/>
    <property type="match status" value="1"/>
</dbReference>
<name>A0AAV2FPU6_9ROSI</name>
<feature type="coiled-coil region" evidence="1">
    <location>
        <begin position="69"/>
        <end position="96"/>
    </location>
</feature>
<dbReference type="Proteomes" id="UP001497516">
    <property type="component" value="Chromosome 7"/>
</dbReference>
<accession>A0AAV2FPU6</accession>
<protein>
    <submittedName>
        <fullName evidence="3">Uncharacterized protein</fullName>
    </submittedName>
</protein>
<evidence type="ECO:0000313" key="3">
    <source>
        <dbReference type="EMBL" id="CAL1399939.1"/>
    </source>
</evidence>
<dbReference type="GO" id="GO:0051607">
    <property type="term" value="P:defense response to virus"/>
    <property type="evidence" value="ECO:0007669"/>
    <property type="project" value="InterPro"/>
</dbReference>
<proteinExistence type="predicted"/>
<evidence type="ECO:0000256" key="2">
    <source>
        <dbReference type="SAM" id="MobiDB-lite"/>
    </source>
</evidence>
<sequence length="183" mass="20998">MAMEAAMVAVLDHRANVNAGGKPVNNWYEKKGKTHKKLYKEIWAPKDHHSDRNGRHITAIRSPPPRVGYRQVEEKLRMAEAEIRVLNAKIQVQHQESMEAMDFQEQFFKDQIKSILEGRVDDDDDGGKEEKKGEDAADCHLGTSSVLEPEPESRPTSHMNKEMQRIVGVIEKMRKNKWEPADN</sequence>
<keyword evidence="4" id="KW-1185">Reference proteome</keyword>
<dbReference type="GO" id="GO:0031047">
    <property type="term" value="P:regulatory ncRNA-mediated gene silencing"/>
    <property type="evidence" value="ECO:0007669"/>
    <property type="project" value="InterPro"/>
</dbReference>
<dbReference type="EMBL" id="OZ034820">
    <property type="protein sequence ID" value="CAL1399939.1"/>
    <property type="molecule type" value="Genomic_DNA"/>
</dbReference>
<evidence type="ECO:0000313" key="4">
    <source>
        <dbReference type="Proteomes" id="UP001497516"/>
    </source>
</evidence>
<dbReference type="InterPro" id="IPR044287">
    <property type="entry name" value="SGS3"/>
</dbReference>
<feature type="compositionally biased region" description="Basic and acidic residues" evidence="2">
    <location>
        <begin position="128"/>
        <end position="138"/>
    </location>
</feature>
<feature type="compositionally biased region" description="Basic and acidic residues" evidence="2">
    <location>
        <begin position="151"/>
        <end position="162"/>
    </location>
</feature>
<dbReference type="PANTHER" id="PTHR46602">
    <property type="entry name" value="PROTEIN SUPPRESSOR OF GENE SILENCING 3"/>
    <property type="match status" value="1"/>
</dbReference>
<evidence type="ECO:0000256" key="1">
    <source>
        <dbReference type="SAM" id="Coils"/>
    </source>
</evidence>
<organism evidence="3 4">
    <name type="scientific">Linum trigynum</name>
    <dbReference type="NCBI Taxonomy" id="586398"/>
    <lineage>
        <taxon>Eukaryota</taxon>
        <taxon>Viridiplantae</taxon>
        <taxon>Streptophyta</taxon>
        <taxon>Embryophyta</taxon>
        <taxon>Tracheophyta</taxon>
        <taxon>Spermatophyta</taxon>
        <taxon>Magnoliopsida</taxon>
        <taxon>eudicotyledons</taxon>
        <taxon>Gunneridae</taxon>
        <taxon>Pentapetalae</taxon>
        <taxon>rosids</taxon>
        <taxon>fabids</taxon>
        <taxon>Malpighiales</taxon>
        <taxon>Linaceae</taxon>
        <taxon>Linum</taxon>
    </lineage>
</organism>
<reference evidence="3 4" key="1">
    <citation type="submission" date="2024-04" db="EMBL/GenBank/DDBJ databases">
        <authorList>
            <person name="Fracassetti M."/>
        </authorList>
    </citation>
    <scope>NUCLEOTIDE SEQUENCE [LARGE SCALE GENOMIC DNA]</scope>
</reference>
<keyword evidence="1" id="KW-0175">Coiled coil</keyword>
<dbReference type="AlphaFoldDB" id="A0AAV2FPU6"/>